<feature type="transmembrane region" description="Helical" evidence="1">
    <location>
        <begin position="52"/>
        <end position="77"/>
    </location>
</feature>
<evidence type="ECO:0000256" key="1">
    <source>
        <dbReference type="SAM" id="Phobius"/>
    </source>
</evidence>
<evidence type="ECO:0000313" key="4">
    <source>
        <dbReference type="Proteomes" id="UP000001741"/>
    </source>
</evidence>
<accession>B0VND9</accession>
<gene>
    <name evidence="3" type="ordered locus">ABSDF0096</name>
</gene>
<sequence length="200" mass="20831">MMGMKKETVMETILGLCIGVGLSAACGFRVFVPLLVMSIATMMGWFEPSKGFEWLVLPSVCLALGVATVCEVAAYYIPWVDNALDTVATPAAMIAGTLATMAVSSGEMSRFASWAAAIIVGGGTAGVVQMSTVAARGVSTATTGGLGNFIVATGEWIGAILLSVSAMLVPALVAIVVLIAVIWVVRWIRHKKQEQAHTPL</sequence>
<feature type="transmembrane region" description="Helical" evidence="1">
    <location>
        <begin position="111"/>
        <end position="136"/>
    </location>
</feature>
<dbReference type="KEGG" id="abm:ABSDF0096"/>
<dbReference type="InterPro" id="IPR025196">
    <property type="entry name" value="DUF4126"/>
</dbReference>
<feature type="domain" description="DUF4126" evidence="2">
    <location>
        <begin position="16"/>
        <end position="189"/>
    </location>
</feature>
<feature type="transmembrane region" description="Helical" evidence="1">
    <location>
        <begin position="156"/>
        <end position="185"/>
    </location>
</feature>
<organism evidence="3 4">
    <name type="scientific">Acinetobacter baumannii (strain SDF)</name>
    <dbReference type="NCBI Taxonomy" id="509170"/>
    <lineage>
        <taxon>Bacteria</taxon>
        <taxon>Pseudomonadati</taxon>
        <taxon>Pseudomonadota</taxon>
        <taxon>Gammaproteobacteria</taxon>
        <taxon>Moraxellales</taxon>
        <taxon>Moraxellaceae</taxon>
        <taxon>Acinetobacter</taxon>
        <taxon>Acinetobacter calcoaceticus/baumannii complex</taxon>
    </lineage>
</organism>
<keyword evidence="1" id="KW-0472">Membrane</keyword>
<protein>
    <recommendedName>
        <fullName evidence="2">DUF4126 domain-containing protein</fullName>
    </recommendedName>
</protein>
<feature type="transmembrane region" description="Helical" evidence="1">
    <location>
        <begin position="12"/>
        <end position="40"/>
    </location>
</feature>
<reference evidence="3 4" key="1">
    <citation type="journal article" date="2008" name="PLoS ONE">
        <title>Comparative analysis of Acinetobacters: three genomes for three lifestyles.</title>
        <authorList>
            <person name="Vallenet D."/>
            <person name="Nordmann P."/>
            <person name="Barbe V."/>
            <person name="Poirel L."/>
            <person name="Mangenot S."/>
            <person name="Bataille E."/>
            <person name="Dossat C."/>
            <person name="Gas S."/>
            <person name="Kreimeyer A."/>
            <person name="Lenoble P."/>
            <person name="Oztas S."/>
            <person name="Poulain J."/>
            <person name="Segurens B."/>
            <person name="Robert C."/>
            <person name="Abergel C."/>
            <person name="Claverie J.M."/>
            <person name="Raoult D."/>
            <person name="Medigue C."/>
            <person name="Weissenbach J."/>
            <person name="Cruveiller S."/>
        </authorList>
    </citation>
    <scope>NUCLEOTIDE SEQUENCE [LARGE SCALE GENOMIC DNA]</scope>
    <source>
        <strain evidence="3 4">SDF</strain>
    </source>
</reference>
<feature type="transmembrane region" description="Helical" evidence="1">
    <location>
        <begin position="83"/>
        <end position="104"/>
    </location>
</feature>
<proteinExistence type="predicted"/>
<dbReference type="Pfam" id="PF13548">
    <property type="entry name" value="DUF4126"/>
    <property type="match status" value="1"/>
</dbReference>
<dbReference type="PROSITE" id="PS51257">
    <property type="entry name" value="PROKAR_LIPOPROTEIN"/>
    <property type="match status" value="1"/>
</dbReference>
<dbReference type="EMBL" id="CU468230">
    <property type="protein sequence ID" value="CAO99509.1"/>
    <property type="molecule type" value="Genomic_DNA"/>
</dbReference>
<dbReference type="AlphaFoldDB" id="B0VND9"/>
<evidence type="ECO:0000259" key="2">
    <source>
        <dbReference type="Pfam" id="PF13548"/>
    </source>
</evidence>
<keyword evidence="1" id="KW-1133">Transmembrane helix</keyword>
<evidence type="ECO:0000313" key="3">
    <source>
        <dbReference type="EMBL" id="CAO99509.1"/>
    </source>
</evidence>
<keyword evidence="1" id="KW-0812">Transmembrane</keyword>
<dbReference type="HOGENOM" id="CLU_086377_1_1_6"/>
<dbReference type="Proteomes" id="UP000001741">
    <property type="component" value="Chromosome"/>
</dbReference>
<dbReference type="BioCyc" id="ABAU509170:GCL9-89-MONOMER"/>
<name>B0VND9_ACIBS</name>